<feature type="binding site" evidence="8">
    <location>
        <position position="147"/>
    </location>
    <ligand>
        <name>deamido-NAD(+)</name>
        <dbReference type="ChEBI" id="CHEBI:58437"/>
        <note>ligand shared between two neighboring subunits</note>
    </ligand>
</feature>
<comment type="caution">
    <text evidence="12">The sequence shown here is derived from an EMBL/GenBank/DDBJ whole genome shotgun (WGS) entry which is preliminary data.</text>
</comment>
<dbReference type="GO" id="GO:0009435">
    <property type="term" value="P:NAD+ biosynthetic process"/>
    <property type="evidence" value="ECO:0007669"/>
    <property type="project" value="UniProtKB-UniRule"/>
</dbReference>
<comment type="subunit">
    <text evidence="8">Homodimer.</text>
</comment>
<dbReference type="InterPro" id="IPR003694">
    <property type="entry name" value="NAD_synthase"/>
</dbReference>
<dbReference type="GO" id="GO:0046872">
    <property type="term" value="F:metal ion binding"/>
    <property type="evidence" value="ECO:0007669"/>
    <property type="project" value="UniProtKB-KW"/>
</dbReference>
<dbReference type="GO" id="GO:0008795">
    <property type="term" value="F:NAD+ synthase activity"/>
    <property type="evidence" value="ECO:0007669"/>
    <property type="project" value="UniProtKB-UniRule"/>
</dbReference>
<feature type="binding site" evidence="8">
    <location>
        <position position="178"/>
    </location>
    <ligand>
        <name>ATP</name>
        <dbReference type="ChEBI" id="CHEBI:30616"/>
    </ligand>
</feature>
<comment type="similarity">
    <text evidence="1 8 9">Belongs to the NAD synthetase family.</text>
</comment>
<evidence type="ECO:0000256" key="3">
    <source>
        <dbReference type="ARBA" id="ARBA00022723"/>
    </source>
</evidence>
<feature type="binding site" description="in other chain" evidence="8">
    <location>
        <position position="107"/>
    </location>
    <ligand>
        <name>deamido-NAD(+)</name>
        <dbReference type="ChEBI" id="CHEBI:58437"/>
        <note>ligand shared between two neighboring subunits</note>
    </ligand>
</feature>
<feature type="binding site" evidence="8">
    <location>
        <position position="156"/>
    </location>
    <ligand>
        <name>ATP</name>
        <dbReference type="ChEBI" id="CHEBI:30616"/>
    </ligand>
</feature>
<evidence type="ECO:0000256" key="9">
    <source>
        <dbReference type="RuleBase" id="RU003811"/>
    </source>
</evidence>
<dbReference type="HAMAP" id="MF_00193">
    <property type="entry name" value="NadE_ammonia_dep"/>
    <property type="match status" value="1"/>
</dbReference>
<dbReference type="GO" id="GO:0005737">
    <property type="term" value="C:cytoplasm"/>
    <property type="evidence" value="ECO:0007669"/>
    <property type="project" value="InterPro"/>
</dbReference>
<evidence type="ECO:0000256" key="10">
    <source>
        <dbReference type="RuleBase" id="RU003812"/>
    </source>
</evidence>
<feature type="binding site" evidence="8">
    <location>
        <position position="127"/>
    </location>
    <ligand>
        <name>ATP</name>
        <dbReference type="ChEBI" id="CHEBI:30616"/>
    </ligand>
</feature>
<keyword evidence="4 8" id="KW-0547">Nucleotide-binding</keyword>
<keyword evidence="7 8" id="KW-0520">NAD</keyword>
<evidence type="ECO:0000256" key="6">
    <source>
        <dbReference type="ARBA" id="ARBA00022842"/>
    </source>
</evidence>
<dbReference type="Pfam" id="PF02540">
    <property type="entry name" value="NAD_synthase"/>
    <property type="match status" value="1"/>
</dbReference>
<dbReference type="GO" id="GO:0003952">
    <property type="term" value="F:NAD+ synthase (glutamine-hydrolyzing) activity"/>
    <property type="evidence" value="ECO:0007669"/>
    <property type="project" value="InterPro"/>
</dbReference>
<dbReference type="CDD" id="cd00553">
    <property type="entry name" value="NAD_synthase"/>
    <property type="match status" value="1"/>
</dbReference>
<keyword evidence="5 8" id="KW-0067">ATP-binding</keyword>
<dbReference type="PANTHER" id="PTHR23090">
    <property type="entry name" value="NH 3 /GLUTAMINE-DEPENDENT NAD + SYNTHETASE"/>
    <property type="match status" value="1"/>
</dbReference>
<comment type="pathway">
    <text evidence="8">Cofactor biosynthesis; NAD(+) biosynthesis; NAD(+) from deamido-NAD(+) (ammonia route): step 1/1.</text>
</comment>
<dbReference type="InterPro" id="IPR014729">
    <property type="entry name" value="Rossmann-like_a/b/a_fold"/>
</dbReference>
<evidence type="ECO:0000256" key="7">
    <source>
        <dbReference type="ARBA" id="ARBA00023027"/>
    </source>
</evidence>
<dbReference type="Gene3D" id="3.40.50.620">
    <property type="entry name" value="HUPs"/>
    <property type="match status" value="1"/>
</dbReference>
<evidence type="ECO:0000313" key="13">
    <source>
        <dbReference type="Proteomes" id="UP000051373"/>
    </source>
</evidence>
<dbReference type="PATRIC" id="fig|1703779.3.peg.2452"/>
<feature type="binding site" description="in other chain" evidence="8">
    <location>
        <position position="140"/>
    </location>
    <ligand>
        <name>deamido-NAD(+)</name>
        <dbReference type="ChEBI" id="CHEBI:58437"/>
        <note>ligand shared between two neighboring subunits</note>
    </ligand>
</feature>
<dbReference type="UniPathway" id="UPA00253">
    <property type="reaction ID" value="UER00333"/>
</dbReference>
<accession>A0A0S8FR33</accession>
<dbReference type="Proteomes" id="UP000051373">
    <property type="component" value="Unassembled WGS sequence"/>
</dbReference>
<evidence type="ECO:0000256" key="5">
    <source>
        <dbReference type="ARBA" id="ARBA00022840"/>
    </source>
</evidence>
<evidence type="ECO:0000313" key="12">
    <source>
        <dbReference type="EMBL" id="KPK63187.1"/>
    </source>
</evidence>
<evidence type="ECO:0000256" key="2">
    <source>
        <dbReference type="ARBA" id="ARBA00022598"/>
    </source>
</evidence>
<dbReference type="InterPro" id="IPR022926">
    <property type="entry name" value="NH(3)-dep_NAD(+)_synth"/>
</dbReference>
<dbReference type="InterPro" id="IPR022310">
    <property type="entry name" value="NAD/GMP_synthase"/>
</dbReference>
<reference evidence="12 13" key="1">
    <citation type="journal article" date="2015" name="Microbiome">
        <title>Genomic resolution of linkages in carbon, nitrogen, and sulfur cycling among widespread estuary sediment bacteria.</title>
        <authorList>
            <person name="Baker B.J."/>
            <person name="Lazar C.S."/>
            <person name="Teske A.P."/>
            <person name="Dick G.J."/>
        </authorList>
    </citation>
    <scope>NUCLEOTIDE SEQUENCE [LARGE SCALE GENOMIC DNA]</scope>
    <source>
        <strain evidence="12">SM23_42</strain>
    </source>
</reference>
<dbReference type="AlphaFoldDB" id="A0A0S8FR33"/>
<sequence length="239" mass="26973">MWKNVTEQITEWLKEQLQETATKGFVLGMSGGLDSTVCAALLRKATDDCLGLILPIESDVKDLDDASAMASRLDMKTQYIDLTPTYNGLVRLISSNDRVALGNIKARLRMVVIYYYANLNHYLVCGTGNKTEISLGYFTKYGDGACDIMPIGDLYKGEVRELARELNIPETIIEKIPSAGLWSGQTDEAEMGFTYDQMDEALRLIEKGEITDDTCQKLKEVVKRTTHKREKPKVFHFRR</sequence>
<dbReference type="EMBL" id="LJUJ01000017">
    <property type="protein sequence ID" value="KPK63187.1"/>
    <property type="molecule type" value="Genomic_DNA"/>
</dbReference>
<comment type="catalytic activity">
    <reaction evidence="8 10">
        <text>deamido-NAD(+) + NH4(+) + ATP = AMP + diphosphate + NAD(+) + H(+)</text>
        <dbReference type="Rhea" id="RHEA:21188"/>
        <dbReference type="ChEBI" id="CHEBI:15378"/>
        <dbReference type="ChEBI" id="CHEBI:28938"/>
        <dbReference type="ChEBI" id="CHEBI:30616"/>
        <dbReference type="ChEBI" id="CHEBI:33019"/>
        <dbReference type="ChEBI" id="CHEBI:57540"/>
        <dbReference type="ChEBI" id="CHEBI:58437"/>
        <dbReference type="ChEBI" id="CHEBI:456215"/>
        <dbReference type="EC" id="6.3.1.5"/>
    </reaction>
</comment>
<evidence type="ECO:0000256" key="1">
    <source>
        <dbReference type="ARBA" id="ARBA00005859"/>
    </source>
</evidence>
<evidence type="ECO:0000256" key="8">
    <source>
        <dbReference type="HAMAP-Rule" id="MF_00193"/>
    </source>
</evidence>
<dbReference type="NCBIfam" id="NF010587">
    <property type="entry name" value="PRK13980.1"/>
    <property type="match status" value="1"/>
</dbReference>
<feature type="domain" description="NAD/GMP synthase" evidence="11">
    <location>
        <begin position="6"/>
        <end position="232"/>
    </location>
</feature>
<evidence type="ECO:0000256" key="4">
    <source>
        <dbReference type="ARBA" id="ARBA00022741"/>
    </source>
</evidence>
<dbReference type="EC" id="6.3.1.5" evidence="8 10"/>
<keyword evidence="2 8" id="KW-0436">Ligase</keyword>
<dbReference type="SUPFAM" id="SSF52402">
    <property type="entry name" value="Adenine nucleotide alpha hydrolases-like"/>
    <property type="match status" value="1"/>
</dbReference>
<feature type="binding site" evidence="8">
    <location>
        <position position="34"/>
    </location>
    <ligand>
        <name>Mg(2+)</name>
        <dbReference type="ChEBI" id="CHEBI:18420"/>
    </ligand>
</feature>
<dbReference type="PANTHER" id="PTHR23090:SF9">
    <property type="entry name" value="GLUTAMINE-DEPENDENT NAD(+) SYNTHETASE"/>
    <property type="match status" value="1"/>
</dbReference>
<feature type="binding site" description="in other chain" evidence="8">
    <location>
        <begin position="227"/>
        <end position="228"/>
    </location>
    <ligand>
        <name>deamido-NAD(+)</name>
        <dbReference type="ChEBI" id="CHEBI:58437"/>
        <note>ligand shared between two neighboring subunits</note>
    </ligand>
</feature>
<feature type="binding site" evidence="8">
    <location>
        <position position="132"/>
    </location>
    <ligand>
        <name>Mg(2+)</name>
        <dbReference type="ChEBI" id="CHEBI:18420"/>
    </ligand>
</feature>
<gene>
    <name evidence="8" type="primary">nadE</name>
    <name evidence="12" type="ORF">AMJ83_08060</name>
</gene>
<protein>
    <recommendedName>
        <fullName evidence="8 10">NH(3)-dependent NAD(+) synthetase</fullName>
        <ecNumber evidence="8 10">6.3.1.5</ecNumber>
    </recommendedName>
</protein>
<evidence type="ECO:0000259" key="11">
    <source>
        <dbReference type="Pfam" id="PF02540"/>
    </source>
</evidence>
<dbReference type="GO" id="GO:0004359">
    <property type="term" value="F:glutaminase activity"/>
    <property type="evidence" value="ECO:0007669"/>
    <property type="project" value="InterPro"/>
</dbReference>
<keyword evidence="6 8" id="KW-0460">Magnesium</keyword>
<proteinExistence type="inferred from homology"/>
<dbReference type="STRING" id="1703779.AMJ83_08060"/>
<keyword evidence="3 8" id="KW-0479">Metal-binding</keyword>
<comment type="function">
    <text evidence="8">Catalyzes the ATP-dependent amidation of deamido-NAD to form NAD. Uses ammonia as a nitrogen source.</text>
</comment>
<dbReference type="NCBIfam" id="TIGR00552">
    <property type="entry name" value="nadE"/>
    <property type="match status" value="1"/>
</dbReference>
<dbReference type="GO" id="GO:0005524">
    <property type="term" value="F:ATP binding"/>
    <property type="evidence" value="ECO:0007669"/>
    <property type="project" value="UniProtKB-UniRule"/>
</dbReference>
<organism evidence="12 13">
    <name type="scientific">candidate division WOR_3 bacterium SM23_42</name>
    <dbReference type="NCBI Taxonomy" id="1703779"/>
    <lineage>
        <taxon>Bacteria</taxon>
        <taxon>Bacteria division WOR-3</taxon>
    </lineage>
</organism>
<feature type="binding site" evidence="8">
    <location>
        <begin position="28"/>
        <end position="35"/>
    </location>
    <ligand>
        <name>ATP</name>
        <dbReference type="ChEBI" id="CHEBI:30616"/>
    </ligand>
</feature>
<name>A0A0S8FR33_UNCW3</name>